<dbReference type="Proteomes" id="UP000318453">
    <property type="component" value="Chromosome"/>
</dbReference>
<gene>
    <name evidence="9" type="ORF">FRE64_06935</name>
</gene>
<name>A0A5B8NMB7_9CHRO</name>
<keyword evidence="4 8" id="KW-1003">Cell membrane</keyword>
<evidence type="ECO:0000256" key="4">
    <source>
        <dbReference type="ARBA" id="ARBA00022475"/>
    </source>
</evidence>
<dbReference type="InterPro" id="IPR001463">
    <property type="entry name" value="Na/Ala_symport"/>
</dbReference>
<keyword evidence="10" id="KW-1185">Reference proteome</keyword>
<dbReference type="OrthoDB" id="9804874at2"/>
<feature type="transmembrane region" description="Helical" evidence="8">
    <location>
        <begin position="436"/>
        <end position="457"/>
    </location>
</feature>
<feature type="transmembrane region" description="Helical" evidence="8">
    <location>
        <begin position="196"/>
        <end position="215"/>
    </location>
</feature>
<keyword evidence="3 8" id="KW-0813">Transport</keyword>
<protein>
    <submittedName>
        <fullName evidence="9">Alanine:cation symporter family protein</fullName>
    </submittedName>
</protein>
<feature type="transmembrane region" description="Helical" evidence="8">
    <location>
        <begin position="463"/>
        <end position="483"/>
    </location>
</feature>
<dbReference type="PANTHER" id="PTHR30330">
    <property type="entry name" value="AGSS FAMILY TRANSPORTER, SODIUM-ALANINE"/>
    <property type="match status" value="1"/>
</dbReference>
<evidence type="ECO:0000256" key="2">
    <source>
        <dbReference type="ARBA" id="ARBA00009261"/>
    </source>
</evidence>
<evidence type="ECO:0000313" key="10">
    <source>
        <dbReference type="Proteomes" id="UP000318453"/>
    </source>
</evidence>
<evidence type="ECO:0000256" key="3">
    <source>
        <dbReference type="ARBA" id="ARBA00022448"/>
    </source>
</evidence>
<dbReference type="KEGG" id="enn:FRE64_06935"/>
<keyword evidence="8" id="KW-0769">Symport</keyword>
<dbReference type="RefSeq" id="WP_146295289.1">
    <property type="nucleotide sequence ID" value="NZ_CP042326.1"/>
</dbReference>
<feature type="transmembrane region" description="Helical" evidence="8">
    <location>
        <begin position="138"/>
        <end position="155"/>
    </location>
</feature>
<feature type="transmembrane region" description="Helical" evidence="8">
    <location>
        <begin position="264"/>
        <end position="281"/>
    </location>
</feature>
<dbReference type="GO" id="GO:0005886">
    <property type="term" value="C:plasma membrane"/>
    <property type="evidence" value="ECO:0007669"/>
    <property type="project" value="UniProtKB-SubCell"/>
</dbReference>
<feature type="transmembrane region" description="Helical" evidence="8">
    <location>
        <begin position="44"/>
        <end position="68"/>
    </location>
</feature>
<dbReference type="PANTHER" id="PTHR30330:SF3">
    <property type="entry name" value="TRANSCRIPTIONAL REGULATOR, LRP FAMILY"/>
    <property type="match status" value="1"/>
</dbReference>
<evidence type="ECO:0000256" key="8">
    <source>
        <dbReference type="RuleBase" id="RU363064"/>
    </source>
</evidence>
<evidence type="ECO:0000313" key="9">
    <source>
        <dbReference type="EMBL" id="QDZ39691.1"/>
    </source>
</evidence>
<dbReference type="EMBL" id="CP042326">
    <property type="protein sequence ID" value="QDZ39691.1"/>
    <property type="molecule type" value="Genomic_DNA"/>
</dbReference>
<keyword evidence="5 8" id="KW-0812">Transmembrane</keyword>
<dbReference type="Pfam" id="PF01235">
    <property type="entry name" value="Na_Ala_symp"/>
    <property type="match status" value="1"/>
</dbReference>
<evidence type="ECO:0000256" key="7">
    <source>
        <dbReference type="ARBA" id="ARBA00023136"/>
    </source>
</evidence>
<evidence type="ECO:0000256" key="5">
    <source>
        <dbReference type="ARBA" id="ARBA00022692"/>
    </source>
</evidence>
<keyword evidence="6 8" id="KW-1133">Transmembrane helix</keyword>
<dbReference type="PRINTS" id="PR00175">
    <property type="entry name" value="NAALASMPORT"/>
</dbReference>
<dbReference type="Gene3D" id="1.20.1740.10">
    <property type="entry name" value="Amino acid/polyamine transporter I"/>
    <property type="match status" value="1"/>
</dbReference>
<keyword evidence="7 8" id="KW-0472">Membrane</keyword>
<evidence type="ECO:0000256" key="1">
    <source>
        <dbReference type="ARBA" id="ARBA00004651"/>
    </source>
</evidence>
<organism evidence="9 10">
    <name type="scientific">Euhalothece natronophila Z-M001</name>
    <dbReference type="NCBI Taxonomy" id="522448"/>
    <lineage>
        <taxon>Bacteria</taxon>
        <taxon>Bacillati</taxon>
        <taxon>Cyanobacteriota</taxon>
        <taxon>Cyanophyceae</taxon>
        <taxon>Oscillatoriophycideae</taxon>
        <taxon>Chroococcales</taxon>
        <taxon>Halothecacae</taxon>
        <taxon>Halothece cluster</taxon>
        <taxon>Euhalothece</taxon>
    </lineage>
</organism>
<sequence length="520" mass="55275">MMSIYLSSVQHIINTSVIAAAERLDILVQIDNIFAEIVTILKAIFFYPIFGFPIIVLWLILGGVYFTIRMGLINIRGFSHAVAVLTGQYQNQNSSDEDDEQEGEVSPFQAASTALSATVGLGSIAGSAIAIQMGGPGAIVWMIIAGFLGMSTKFVESTLGQKYRQVKPDGSVAGGPMYYLANGLGELGLGSLGTGLGFLFAIFCVLGTFGAGNMFQANQSYAALAGVLPFIAERSWFFGIIMALLVGAVILGGISRIGVVTSRLVPIVVLFYITGCLWIIGTNWQLIPEAIGTILEGAFSPGAIEGGLVGVIVQGFRRAAFSNAAGIGSSAIAHSATKSDQPVQEGLIAATEPVIDTMIVCNLTAISIVITGVYKGFAVGEATGIQLTAAAFGTVVNWFPIVLAIAVILFAFSNIVSWSYYGEQAWMFIFGEDSVILYKLLFVIFVFLGSVIELGTVLDFSDIMLIAMSVPNLIGCFLLAGQVGDDLKVYMEKLRLERAMAKSSATETTEEAEEYTESKK</sequence>
<feature type="transmembrane region" description="Helical" evidence="8">
    <location>
        <begin position="235"/>
        <end position="252"/>
    </location>
</feature>
<comment type="similarity">
    <text evidence="2 8">Belongs to the alanine or glycine:cation symporter (AGCS) (TC 2.A.25) family.</text>
</comment>
<comment type="subcellular location">
    <subcellularLocation>
        <location evidence="1 8">Cell membrane</location>
        <topology evidence="1 8">Multi-pass membrane protein</topology>
    </subcellularLocation>
</comment>
<dbReference type="GO" id="GO:0005283">
    <property type="term" value="F:amino acid:sodium symporter activity"/>
    <property type="evidence" value="ECO:0007669"/>
    <property type="project" value="InterPro"/>
</dbReference>
<reference evidence="9" key="1">
    <citation type="submission" date="2019-08" db="EMBL/GenBank/DDBJ databases">
        <title>Carotenoids and Carotenoid Binding Proteins in the Halophilic Cyanobacterium Euhalothece sp. ZM00.</title>
        <authorList>
            <person name="Cho S.M."/>
            <person name="Song J.Y."/>
            <person name="Park Y.-I."/>
        </authorList>
    </citation>
    <scope>NUCLEOTIDE SEQUENCE [LARGE SCALE GENOMIC DNA]</scope>
    <source>
        <strain evidence="9">Z-M001</strain>
    </source>
</reference>
<dbReference type="AlphaFoldDB" id="A0A5B8NMB7"/>
<feature type="transmembrane region" description="Helical" evidence="8">
    <location>
        <begin position="398"/>
        <end position="416"/>
    </location>
</feature>
<evidence type="ECO:0000256" key="6">
    <source>
        <dbReference type="ARBA" id="ARBA00022989"/>
    </source>
</evidence>
<dbReference type="NCBIfam" id="TIGR00835">
    <property type="entry name" value="agcS"/>
    <property type="match status" value="1"/>
</dbReference>
<proteinExistence type="inferred from homology"/>
<accession>A0A5B8NMB7</accession>